<keyword evidence="4" id="KW-1185">Reference proteome</keyword>
<dbReference type="EMBL" id="CAJNRD030001114">
    <property type="protein sequence ID" value="CAG5074171.1"/>
    <property type="molecule type" value="Genomic_DNA"/>
</dbReference>
<name>S6CWR6_COTCN</name>
<feature type="chain" id="PRO_5036287022" evidence="1">
    <location>
        <begin position="19"/>
        <end position="83"/>
    </location>
</feature>
<gene>
    <name evidence="3" type="primary">CcBV_8.1b</name>
    <name evidence="2" type="ORF">HICCMSTLAB_LOCUS943</name>
</gene>
<evidence type="ECO:0000256" key="1">
    <source>
        <dbReference type="SAM" id="SignalP"/>
    </source>
</evidence>
<evidence type="ECO:0000313" key="2">
    <source>
        <dbReference type="EMBL" id="CAG5074171.1"/>
    </source>
</evidence>
<accession>S6CWR6</accession>
<dbReference type="AlphaFoldDB" id="S6CWR6"/>
<dbReference type="Proteomes" id="UP000786811">
    <property type="component" value="Unassembled WGS sequence"/>
</dbReference>
<evidence type="ECO:0000313" key="4">
    <source>
        <dbReference type="Proteomes" id="UP000786811"/>
    </source>
</evidence>
<protein>
    <submittedName>
        <fullName evidence="2">Cc_single_8.1b</fullName>
    </submittedName>
</protein>
<dbReference type="EMBL" id="HF586480">
    <property type="protein sequence ID" value="CCQ71389.1"/>
    <property type="molecule type" value="Genomic_DNA"/>
</dbReference>
<dbReference type="OrthoDB" id="10547592at2759"/>
<sequence length="83" mass="9265">MIAKVLVFMLALHMLTLSGQLHLPGSLSKAHYLTGNIVTEEKNNFEYVDVKQMETGIKSDGNKNYNGDANHGVKKVKKISQYN</sequence>
<reference evidence="3" key="1">
    <citation type="journal article" date="2013" name="Philos. Trans. R. Soc. Lond., B, Biol. Sci.">
        <title>Functional endogenous viral elements in the genome of the parasitoid wasp Cotesia congregata: insights into the evolutionary dynamics of bracoviruses.</title>
        <authorList>
            <person name="Bezier A."/>
            <person name="Louis F."/>
            <person name="Jancek S."/>
            <person name="Periquet G."/>
            <person name="Theze J."/>
            <person name="Gyapay G."/>
            <person name="Musset K."/>
            <person name="Lesobre J."/>
            <person name="Lenoble P."/>
            <person name="Dupuy C."/>
            <person name="Gundersen-Rindal D."/>
            <person name="Herniou E.A.Drezen.J.M."/>
        </authorList>
    </citation>
    <scope>NUCLEOTIDE SEQUENCE</scope>
</reference>
<organism evidence="3">
    <name type="scientific">Cotesia congregata</name>
    <name type="common">Parasitoid wasp</name>
    <name type="synonym">Apanteles congregatus</name>
    <dbReference type="NCBI Taxonomy" id="51543"/>
    <lineage>
        <taxon>Eukaryota</taxon>
        <taxon>Metazoa</taxon>
        <taxon>Ecdysozoa</taxon>
        <taxon>Arthropoda</taxon>
        <taxon>Hexapoda</taxon>
        <taxon>Insecta</taxon>
        <taxon>Pterygota</taxon>
        <taxon>Neoptera</taxon>
        <taxon>Endopterygota</taxon>
        <taxon>Hymenoptera</taxon>
        <taxon>Apocrita</taxon>
        <taxon>Ichneumonoidea</taxon>
        <taxon>Braconidae</taxon>
        <taxon>Microgastrinae</taxon>
        <taxon>Cotesia</taxon>
    </lineage>
</organism>
<keyword evidence="1" id="KW-0732">Signal</keyword>
<proteinExistence type="predicted"/>
<evidence type="ECO:0000313" key="3">
    <source>
        <dbReference type="EMBL" id="CCQ71389.1"/>
    </source>
</evidence>
<reference evidence="2" key="2">
    <citation type="submission" date="2021-04" db="EMBL/GenBank/DDBJ databases">
        <authorList>
            <person name="Chebbi M.A.C M."/>
        </authorList>
    </citation>
    <scope>NUCLEOTIDE SEQUENCE</scope>
</reference>
<feature type="signal peptide" evidence="1">
    <location>
        <begin position="1"/>
        <end position="18"/>
    </location>
</feature>